<comment type="caution">
    <text evidence="1">The sequence shown here is derived from an EMBL/GenBank/DDBJ whole genome shotgun (WGS) entry which is preliminary data.</text>
</comment>
<dbReference type="Proteomes" id="UP001164539">
    <property type="component" value="Chromosome 3"/>
</dbReference>
<organism evidence="1 2">
    <name type="scientific">Melia azedarach</name>
    <name type="common">Chinaberry tree</name>
    <dbReference type="NCBI Taxonomy" id="155640"/>
    <lineage>
        <taxon>Eukaryota</taxon>
        <taxon>Viridiplantae</taxon>
        <taxon>Streptophyta</taxon>
        <taxon>Embryophyta</taxon>
        <taxon>Tracheophyta</taxon>
        <taxon>Spermatophyta</taxon>
        <taxon>Magnoliopsida</taxon>
        <taxon>eudicotyledons</taxon>
        <taxon>Gunneridae</taxon>
        <taxon>Pentapetalae</taxon>
        <taxon>rosids</taxon>
        <taxon>malvids</taxon>
        <taxon>Sapindales</taxon>
        <taxon>Meliaceae</taxon>
        <taxon>Melia</taxon>
    </lineage>
</organism>
<dbReference type="EMBL" id="CM051396">
    <property type="protein sequence ID" value="KAJ4723003.1"/>
    <property type="molecule type" value="Genomic_DNA"/>
</dbReference>
<sequence length="834" mass="93477">MIEPRGAISSEMEVNNLFESAMKGQWNKVVEAYEKNPMIQEAKITKSQDTALHIAVADGQTHIVLKLVETMGKNAPNILKIKNDRGNTALHLAAALGHVQMCRCMASKDPKLLAARNNESETPLFLAALHGKKAAFLCLHYFSQDKENSSSGRKNNGDTILHSAICGEYFSLAYQIIQYYPDLVNSVNENGLTPLHILASKPTAFNSSSRLGLFDRIIYHCIYVAVELKEDKHDHEAWSNDSRLKSGLSYPKNYKTCIKFFRLIKTSIRVLTKTQGEADDEASPQQTRIISQGDTLVGSSSSERELASKDQITGSSDVKKGSKKGLNQSKKKDKEDKLYPPNYATCLLFFSSCYKTAPESHIIYSSCYICGIWETGIWRINYITEKKEKHKWANQIMNELVQLTSIYKYEDNGRNPGNSRPENPGDAFSIPETPPVPDNDGITPTGNTNAGIDSSIANQNRDDNGRDQRPTEKRDKPILVAAKIEDTEMVDRFLESYPAAIQELNASEKNLVLLNFDKIKAQQSGRKETPILIAAKMGVAEMVEKILNIFPVAIQDLDSNNKNVALLAVENRQTRIYKLLLNRKMLRETVLRQVDNEGNSALHLAATFGEYRPWLIPGAAFEMQWEIKWYEFVKKSMPRNFFVRYNNKGKTPKEIFTETHKNLVKEGREWLTKTSESCSVVAALIATVAFATSATVPGGVDQRSGKPILENEPVFNVFAISSLVALCFSVTALVFFLSILTSRYQEKDFAMDLPRKLLLGLTTLFTSIVAILISFCSGHSFVIKDQMRSASYPIYAATCLPMTYFAVAQVPLYFDLVWAILAKVPQRSYTVLPH</sequence>
<gene>
    <name evidence="1" type="ORF">OWV82_006423</name>
</gene>
<accession>A0ACC1YHI6</accession>
<protein>
    <submittedName>
        <fullName evidence="1">Ankyrin repeat-containing protein</fullName>
    </submittedName>
</protein>
<evidence type="ECO:0000313" key="1">
    <source>
        <dbReference type="EMBL" id="KAJ4723003.1"/>
    </source>
</evidence>
<reference evidence="1 2" key="1">
    <citation type="journal article" date="2023" name="Science">
        <title>Complex scaffold remodeling in plant triterpene biosynthesis.</title>
        <authorList>
            <person name="De La Pena R."/>
            <person name="Hodgson H."/>
            <person name="Liu J.C."/>
            <person name="Stephenson M.J."/>
            <person name="Martin A.C."/>
            <person name="Owen C."/>
            <person name="Harkess A."/>
            <person name="Leebens-Mack J."/>
            <person name="Jimenez L.E."/>
            <person name="Osbourn A."/>
            <person name="Sattely E.S."/>
        </authorList>
    </citation>
    <scope>NUCLEOTIDE SEQUENCE [LARGE SCALE GENOMIC DNA]</scope>
    <source>
        <strain evidence="2">cv. JPN11</strain>
        <tissue evidence="1">Leaf</tissue>
    </source>
</reference>
<proteinExistence type="predicted"/>
<name>A0ACC1YHI6_MELAZ</name>
<evidence type="ECO:0000313" key="2">
    <source>
        <dbReference type="Proteomes" id="UP001164539"/>
    </source>
</evidence>
<keyword evidence="2" id="KW-1185">Reference proteome</keyword>